<accession>A0A5B7IA67</accession>
<protein>
    <submittedName>
        <fullName evidence="1">Uncharacterized protein</fullName>
    </submittedName>
</protein>
<evidence type="ECO:0000313" key="2">
    <source>
        <dbReference type="Proteomes" id="UP000324222"/>
    </source>
</evidence>
<reference evidence="1 2" key="1">
    <citation type="submission" date="2019-05" db="EMBL/GenBank/DDBJ databases">
        <title>Another draft genome of Portunus trituberculatus and its Hox gene families provides insights of decapod evolution.</title>
        <authorList>
            <person name="Jeong J.-H."/>
            <person name="Song I."/>
            <person name="Kim S."/>
            <person name="Choi T."/>
            <person name="Kim D."/>
            <person name="Ryu S."/>
            <person name="Kim W."/>
        </authorList>
    </citation>
    <scope>NUCLEOTIDE SEQUENCE [LARGE SCALE GENOMIC DNA]</scope>
    <source>
        <tissue evidence="1">Muscle</tissue>
    </source>
</reference>
<dbReference type="AlphaFoldDB" id="A0A5B7IA67"/>
<dbReference type="EMBL" id="VSRR010059416">
    <property type="protein sequence ID" value="MPC82321.1"/>
    <property type="molecule type" value="Genomic_DNA"/>
</dbReference>
<gene>
    <name evidence="1" type="ORF">E2C01_076979</name>
</gene>
<name>A0A5B7IA67_PORTR</name>
<comment type="caution">
    <text evidence="1">The sequence shown here is derived from an EMBL/GenBank/DDBJ whole genome shotgun (WGS) entry which is preliminary data.</text>
</comment>
<proteinExistence type="predicted"/>
<keyword evidence="2" id="KW-1185">Reference proteome</keyword>
<sequence length="98" mass="10982">MMSLSPPIPRHQHSLPPIRLSPSITTINSSRLIATNIYEILNIVPHHLPSLSSPLLSPPIISIVRRPFMSPSHNHPRFPITIHHANTKGREIVKCLVI</sequence>
<evidence type="ECO:0000313" key="1">
    <source>
        <dbReference type="EMBL" id="MPC82321.1"/>
    </source>
</evidence>
<organism evidence="1 2">
    <name type="scientific">Portunus trituberculatus</name>
    <name type="common">Swimming crab</name>
    <name type="synonym">Neptunus trituberculatus</name>
    <dbReference type="NCBI Taxonomy" id="210409"/>
    <lineage>
        <taxon>Eukaryota</taxon>
        <taxon>Metazoa</taxon>
        <taxon>Ecdysozoa</taxon>
        <taxon>Arthropoda</taxon>
        <taxon>Crustacea</taxon>
        <taxon>Multicrustacea</taxon>
        <taxon>Malacostraca</taxon>
        <taxon>Eumalacostraca</taxon>
        <taxon>Eucarida</taxon>
        <taxon>Decapoda</taxon>
        <taxon>Pleocyemata</taxon>
        <taxon>Brachyura</taxon>
        <taxon>Eubrachyura</taxon>
        <taxon>Portunoidea</taxon>
        <taxon>Portunidae</taxon>
        <taxon>Portuninae</taxon>
        <taxon>Portunus</taxon>
    </lineage>
</organism>
<dbReference type="Proteomes" id="UP000324222">
    <property type="component" value="Unassembled WGS sequence"/>
</dbReference>